<reference evidence="1 2" key="1">
    <citation type="submission" date="2020-04" db="EMBL/GenBank/DDBJ databases">
        <authorList>
            <person name="Alioto T."/>
            <person name="Alioto T."/>
            <person name="Gomez Garrido J."/>
        </authorList>
    </citation>
    <scope>NUCLEOTIDE SEQUENCE [LARGE SCALE GENOMIC DNA]</scope>
</reference>
<comment type="caution">
    <text evidence="1">The sequence shown here is derived from an EMBL/GenBank/DDBJ whole genome shotgun (WGS) entry which is preliminary data.</text>
</comment>
<keyword evidence="2" id="KW-1185">Reference proteome</keyword>
<dbReference type="EMBL" id="CADEPI010000766">
    <property type="protein sequence ID" value="CAB3388385.1"/>
    <property type="molecule type" value="Genomic_DNA"/>
</dbReference>
<evidence type="ECO:0000313" key="1">
    <source>
        <dbReference type="EMBL" id="CAB3388385.1"/>
    </source>
</evidence>
<dbReference type="AlphaFoldDB" id="A0A8S1E443"/>
<proteinExistence type="predicted"/>
<gene>
    <name evidence="1" type="ORF">CLODIP_2_CD15602</name>
</gene>
<evidence type="ECO:0000313" key="2">
    <source>
        <dbReference type="Proteomes" id="UP000494165"/>
    </source>
</evidence>
<sequence>MMFEHAYGDQTSRYTLVVYEDGGPKVAHLSVDGVFFERAAQFQKPKDPKVWQLVIVPSEELTLTCVHFALQLIHGEAISAQALEDTSIQLGIFKLALAWSSTFLADLTVDKVLAACRGPDLVDLLDTLVKYQQNLGLEHSATSRSVFFPEIQFL</sequence>
<accession>A0A8S1E443</accession>
<protein>
    <submittedName>
        <fullName evidence="1">Uncharacterized protein</fullName>
    </submittedName>
</protein>
<name>A0A8S1E443_9INSE</name>
<organism evidence="1 2">
    <name type="scientific">Cloeon dipterum</name>
    <dbReference type="NCBI Taxonomy" id="197152"/>
    <lineage>
        <taxon>Eukaryota</taxon>
        <taxon>Metazoa</taxon>
        <taxon>Ecdysozoa</taxon>
        <taxon>Arthropoda</taxon>
        <taxon>Hexapoda</taxon>
        <taxon>Insecta</taxon>
        <taxon>Pterygota</taxon>
        <taxon>Palaeoptera</taxon>
        <taxon>Ephemeroptera</taxon>
        <taxon>Pisciforma</taxon>
        <taxon>Baetidae</taxon>
        <taxon>Cloeon</taxon>
    </lineage>
</organism>
<dbReference type="Proteomes" id="UP000494165">
    <property type="component" value="Unassembled WGS sequence"/>
</dbReference>